<evidence type="ECO:0000313" key="2">
    <source>
        <dbReference type="EMBL" id="KAH7229974.1"/>
    </source>
</evidence>
<evidence type="ECO:0000256" key="1">
    <source>
        <dbReference type="SAM" id="MobiDB-lite"/>
    </source>
</evidence>
<dbReference type="AlphaFoldDB" id="A0A9P9G1Z4"/>
<gene>
    <name evidence="2" type="ORF">B0J15DRAFT_227993</name>
</gene>
<comment type="caution">
    <text evidence="2">The sequence shown here is derived from an EMBL/GenBank/DDBJ whole genome shotgun (WGS) entry which is preliminary data.</text>
</comment>
<proteinExistence type="predicted"/>
<evidence type="ECO:0000313" key="3">
    <source>
        <dbReference type="Proteomes" id="UP000736672"/>
    </source>
</evidence>
<sequence>MPRSRPCPHISIAVEWVSDLGRGLSFGPFKVRDAAQGLPTRSCFSSQGKSCRNALRVKGKEDSEAVRGDGGDIQITFMTPRGDGGKRAKIGHQFSGLARPSGRVRKTSQMSPTFPVFGSGREKCQIGRQFSKRADPPFASSMEVTRRSAGRRQMTLASFF</sequence>
<dbReference type="EMBL" id="JAGTJS010000042">
    <property type="protein sequence ID" value="KAH7229974.1"/>
    <property type="molecule type" value="Genomic_DNA"/>
</dbReference>
<accession>A0A9P9G1Z4</accession>
<name>A0A9P9G1Z4_FUSSL</name>
<reference evidence="2" key="1">
    <citation type="journal article" date="2021" name="Nat. Commun.">
        <title>Genetic determinants of endophytism in the Arabidopsis root mycobiome.</title>
        <authorList>
            <person name="Mesny F."/>
            <person name="Miyauchi S."/>
            <person name="Thiergart T."/>
            <person name="Pickel B."/>
            <person name="Atanasova L."/>
            <person name="Karlsson M."/>
            <person name="Huettel B."/>
            <person name="Barry K.W."/>
            <person name="Haridas S."/>
            <person name="Chen C."/>
            <person name="Bauer D."/>
            <person name="Andreopoulos W."/>
            <person name="Pangilinan J."/>
            <person name="LaButti K."/>
            <person name="Riley R."/>
            <person name="Lipzen A."/>
            <person name="Clum A."/>
            <person name="Drula E."/>
            <person name="Henrissat B."/>
            <person name="Kohler A."/>
            <person name="Grigoriev I.V."/>
            <person name="Martin F.M."/>
            <person name="Hacquard S."/>
        </authorList>
    </citation>
    <scope>NUCLEOTIDE SEQUENCE</scope>
    <source>
        <strain evidence="2">FSSC 5 MPI-SDFR-AT-0091</strain>
    </source>
</reference>
<feature type="region of interest" description="Disordered" evidence="1">
    <location>
        <begin position="62"/>
        <end position="88"/>
    </location>
</feature>
<dbReference type="OrthoDB" id="5115708at2759"/>
<keyword evidence="3" id="KW-1185">Reference proteome</keyword>
<protein>
    <submittedName>
        <fullName evidence="2">Uncharacterized protein</fullName>
    </submittedName>
</protein>
<organism evidence="2 3">
    <name type="scientific">Fusarium solani</name>
    <name type="common">Filamentous fungus</name>
    <dbReference type="NCBI Taxonomy" id="169388"/>
    <lineage>
        <taxon>Eukaryota</taxon>
        <taxon>Fungi</taxon>
        <taxon>Dikarya</taxon>
        <taxon>Ascomycota</taxon>
        <taxon>Pezizomycotina</taxon>
        <taxon>Sordariomycetes</taxon>
        <taxon>Hypocreomycetidae</taxon>
        <taxon>Hypocreales</taxon>
        <taxon>Nectriaceae</taxon>
        <taxon>Fusarium</taxon>
        <taxon>Fusarium solani species complex</taxon>
    </lineage>
</organism>
<dbReference type="Proteomes" id="UP000736672">
    <property type="component" value="Unassembled WGS sequence"/>
</dbReference>